<dbReference type="InterPro" id="IPR050815">
    <property type="entry name" value="TF_fung"/>
</dbReference>
<dbReference type="PANTHER" id="PTHR47338:SF20">
    <property type="entry name" value="ZN(II)2CYS6 TRANSCRIPTION FACTOR (EUROFUNG)"/>
    <property type="match status" value="1"/>
</dbReference>
<proteinExistence type="predicted"/>
<keyword evidence="8" id="KW-1185">Reference proteome</keyword>
<evidence type="ECO:0000313" key="7">
    <source>
        <dbReference type="EMBL" id="KAG4424644.1"/>
    </source>
</evidence>
<dbReference type="SUPFAM" id="SSF57701">
    <property type="entry name" value="Zn2/Cys6 DNA-binding domain"/>
    <property type="match status" value="1"/>
</dbReference>
<keyword evidence="2" id="KW-0479">Metal-binding</keyword>
<dbReference type="SMART" id="SM00066">
    <property type="entry name" value="GAL4"/>
    <property type="match status" value="1"/>
</dbReference>
<dbReference type="GO" id="GO:0000981">
    <property type="term" value="F:DNA-binding transcription factor activity, RNA polymerase II-specific"/>
    <property type="evidence" value="ECO:0007669"/>
    <property type="project" value="InterPro"/>
</dbReference>
<dbReference type="InterPro" id="IPR007219">
    <property type="entry name" value="XnlR_reg_dom"/>
</dbReference>
<dbReference type="PANTHER" id="PTHR47338">
    <property type="entry name" value="ZN(II)2CYS6 TRANSCRIPTION FACTOR (EUROFUNG)-RELATED"/>
    <property type="match status" value="1"/>
</dbReference>
<dbReference type="GO" id="GO:0006351">
    <property type="term" value="P:DNA-templated transcription"/>
    <property type="evidence" value="ECO:0007669"/>
    <property type="project" value="InterPro"/>
</dbReference>
<evidence type="ECO:0000256" key="4">
    <source>
        <dbReference type="ARBA" id="ARBA00023163"/>
    </source>
</evidence>
<dbReference type="OrthoDB" id="3862662at2759"/>
<dbReference type="CDD" id="cd00067">
    <property type="entry name" value="GAL4"/>
    <property type="match status" value="1"/>
</dbReference>
<dbReference type="Proteomes" id="UP000664132">
    <property type="component" value="Unassembled WGS sequence"/>
</dbReference>
<protein>
    <recommendedName>
        <fullName evidence="6">Zn(2)-C6 fungal-type domain-containing protein</fullName>
    </recommendedName>
</protein>
<sequence>MSVRSLDSNSSASPSQPHLSNTICLLCRQRKQKCNRQLPKCGNCTKGKFDCQYVAGQKKRGLRAGYVSELEERIGSLEADVAKLKQHTIGSTDDADMTVMTSSFSTRATNQEDQPSTTSIPPYPLHIPSTVSVPEMVDSWFALYHPWFPILHKPSFIAQLRIAEYDTNLSTTDVRLKAIIAVIDQRNKNQSEALFNEVLIHAMKTIALPALQALLIVSLFHLKSGYLSDFWKAVALCRNIGTQLGLRDLVSHYCQNYNQASVLAPRMLPLPDTFIEREERIRAYWMSECLDAGSTLGSAWNIGLLTSFPSEILPCSDEIWETENPEISMITEQDKLSSFSLYVSLVTKELYRVHTIMQEPHDFTTVGEHDRWLRNCNNVFDELKNWRDACLPNFFTSYGFDEEGRAKIDVNYISADIALDSSVIAMYQKRAFQDTGQIRDRCIHACNSIASISSLVVNRVQLVGPHNLLGFFVAARFLSVQARVQRKPLRASFRSLLNYLSEAAKYWELSSNLWRVLSAVEREQGNDIERTTLPPQFFDLRYSALDIYHALQLWSVAQDDNG</sequence>
<name>A0A8H8BUY7_9HELO</name>
<keyword evidence="3" id="KW-0805">Transcription regulation</keyword>
<dbReference type="PROSITE" id="PS50048">
    <property type="entry name" value="ZN2_CY6_FUNGAL_2"/>
    <property type="match status" value="1"/>
</dbReference>
<comment type="subcellular location">
    <subcellularLocation>
        <location evidence="1">Nucleus</location>
    </subcellularLocation>
</comment>
<evidence type="ECO:0000256" key="3">
    <source>
        <dbReference type="ARBA" id="ARBA00023015"/>
    </source>
</evidence>
<dbReference type="AlphaFoldDB" id="A0A8H8BUY7"/>
<dbReference type="GO" id="GO:0003677">
    <property type="term" value="F:DNA binding"/>
    <property type="evidence" value="ECO:0007669"/>
    <property type="project" value="InterPro"/>
</dbReference>
<feature type="domain" description="Zn(2)-C6 fungal-type" evidence="6">
    <location>
        <begin position="23"/>
        <end position="53"/>
    </location>
</feature>
<dbReference type="CDD" id="cd12148">
    <property type="entry name" value="fungal_TF_MHR"/>
    <property type="match status" value="1"/>
</dbReference>
<dbReference type="EMBL" id="JAFJYH010000018">
    <property type="protein sequence ID" value="KAG4424644.1"/>
    <property type="molecule type" value="Genomic_DNA"/>
</dbReference>
<keyword evidence="4" id="KW-0804">Transcription</keyword>
<dbReference type="InterPro" id="IPR001138">
    <property type="entry name" value="Zn2Cys6_DnaBD"/>
</dbReference>
<evidence type="ECO:0000256" key="1">
    <source>
        <dbReference type="ARBA" id="ARBA00004123"/>
    </source>
</evidence>
<comment type="caution">
    <text evidence="7">The sequence shown here is derived from an EMBL/GenBank/DDBJ whole genome shotgun (WGS) entry which is preliminary data.</text>
</comment>
<keyword evidence="5" id="KW-0539">Nucleus</keyword>
<evidence type="ECO:0000256" key="2">
    <source>
        <dbReference type="ARBA" id="ARBA00022723"/>
    </source>
</evidence>
<organism evidence="7 8">
    <name type="scientific">Cadophora malorum</name>
    <dbReference type="NCBI Taxonomy" id="108018"/>
    <lineage>
        <taxon>Eukaryota</taxon>
        <taxon>Fungi</taxon>
        <taxon>Dikarya</taxon>
        <taxon>Ascomycota</taxon>
        <taxon>Pezizomycotina</taxon>
        <taxon>Leotiomycetes</taxon>
        <taxon>Helotiales</taxon>
        <taxon>Ploettnerulaceae</taxon>
        <taxon>Cadophora</taxon>
    </lineage>
</organism>
<dbReference type="GO" id="GO:0005634">
    <property type="term" value="C:nucleus"/>
    <property type="evidence" value="ECO:0007669"/>
    <property type="project" value="UniProtKB-SubCell"/>
</dbReference>
<dbReference type="Pfam" id="PF00172">
    <property type="entry name" value="Zn_clus"/>
    <property type="match status" value="1"/>
</dbReference>
<dbReference type="GO" id="GO:0008270">
    <property type="term" value="F:zinc ion binding"/>
    <property type="evidence" value="ECO:0007669"/>
    <property type="project" value="InterPro"/>
</dbReference>
<dbReference type="Gene3D" id="4.10.240.10">
    <property type="entry name" value="Zn(2)-C6 fungal-type DNA-binding domain"/>
    <property type="match status" value="1"/>
</dbReference>
<accession>A0A8H8BUY7</accession>
<gene>
    <name evidence="7" type="ORF">IFR04_002177</name>
</gene>
<evidence type="ECO:0000313" key="8">
    <source>
        <dbReference type="Proteomes" id="UP000664132"/>
    </source>
</evidence>
<evidence type="ECO:0000259" key="6">
    <source>
        <dbReference type="PROSITE" id="PS50048"/>
    </source>
</evidence>
<evidence type="ECO:0000256" key="5">
    <source>
        <dbReference type="ARBA" id="ARBA00023242"/>
    </source>
</evidence>
<dbReference type="InterPro" id="IPR036864">
    <property type="entry name" value="Zn2-C6_fun-type_DNA-bd_sf"/>
</dbReference>
<reference evidence="7" key="1">
    <citation type="submission" date="2021-02" db="EMBL/GenBank/DDBJ databases">
        <title>Genome sequence Cadophora malorum strain M34.</title>
        <authorList>
            <person name="Stefanovic E."/>
            <person name="Vu D."/>
            <person name="Scully C."/>
            <person name="Dijksterhuis J."/>
            <person name="Roader J."/>
            <person name="Houbraken J."/>
        </authorList>
    </citation>
    <scope>NUCLEOTIDE SEQUENCE</scope>
    <source>
        <strain evidence="7">M34</strain>
    </source>
</reference>
<dbReference type="Pfam" id="PF04082">
    <property type="entry name" value="Fungal_trans"/>
    <property type="match status" value="1"/>
</dbReference>